<dbReference type="Proteomes" id="UP001226762">
    <property type="component" value="Unassembled WGS sequence"/>
</dbReference>
<feature type="transmembrane region" description="Helical" evidence="8">
    <location>
        <begin position="295"/>
        <end position="315"/>
    </location>
</feature>
<reference evidence="9" key="2">
    <citation type="submission" date="2023-02" db="EMBL/GenBank/DDBJ databases">
        <title>'Rhodoalgimonas zhirmunskyi' gen. nov., isolated from a red alga.</title>
        <authorList>
            <person name="Nedashkovskaya O.I."/>
            <person name="Otstavnykh N.Y."/>
            <person name="Bystritskaya E.P."/>
            <person name="Balabanova L.A."/>
            <person name="Isaeva M.P."/>
        </authorList>
    </citation>
    <scope>NUCLEOTIDE SEQUENCE</scope>
    <source>
        <strain evidence="9">KCTC 52189</strain>
    </source>
</reference>
<keyword evidence="6 8" id="KW-0472">Membrane</keyword>
<reference evidence="9" key="1">
    <citation type="submission" date="2022-07" db="EMBL/GenBank/DDBJ databases">
        <authorList>
            <person name="Otstavnykh N."/>
            <person name="Isaeva M."/>
            <person name="Bystritskaya E."/>
        </authorList>
    </citation>
    <scope>NUCLEOTIDE SEQUENCE</scope>
    <source>
        <strain evidence="9">KCTC 52189</strain>
    </source>
</reference>
<evidence type="ECO:0000256" key="8">
    <source>
        <dbReference type="SAM" id="Phobius"/>
    </source>
</evidence>
<keyword evidence="5 8" id="KW-1133">Transmembrane helix</keyword>
<gene>
    <name evidence="9" type="ORF">NO357_09425</name>
</gene>
<evidence type="ECO:0000256" key="7">
    <source>
        <dbReference type="ARBA" id="ARBA00024033"/>
    </source>
</evidence>
<sequence length="427" mass="47572">MSTLSSRQQILLFLGLTIAWAIWTLVSTFNDPHLDISALFMAGWLVGSGQEELIYLAPPNVYEVDQMPIWRETMIAQGLPEQVVTAYIYPPIWAKLLAWPAHAMPAIVFFKSVFIWHMLAVLATVPLAFTLIRRAARPELTAWGITLFAILFATWPVINAFLTNQPQITVTLLIVASAWLVSRDRDIAGGTLLGLAAAIKVAPILFALIFVINRNWRALFATLAVSGSIALLSIAIMGWPLHAAFLDRLSQINGLIVMNKINYSPEALIYQFADWLKGVPMVDGRERASFTADEPVWITLVTKAGFLASLAAFWACTRDLPREDRLPVQLFLLCLITALFGPLSWAHYFFMPALLLPALFLVMPAPRAWKWIATVIIISSLAAFSLLHRFNHIFMFSALVPMLMYLALTIDTLRAARQTARAAVPTN</sequence>
<proteinExistence type="inferred from homology"/>
<evidence type="ECO:0000313" key="10">
    <source>
        <dbReference type="Proteomes" id="UP001226762"/>
    </source>
</evidence>
<evidence type="ECO:0000256" key="3">
    <source>
        <dbReference type="ARBA" id="ARBA00022679"/>
    </source>
</evidence>
<comment type="similarity">
    <text evidence="7">Belongs to the glycosyltransferase 87 family.</text>
</comment>
<keyword evidence="3" id="KW-0808">Transferase</keyword>
<accession>A0AAE3WBX4</accession>
<feature type="transmembrane region" description="Helical" evidence="8">
    <location>
        <begin position="368"/>
        <end position="387"/>
    </location>
</feature>
<comment type="caution">
    <text evidence="9">The sequence shown here is derived from an EMBL/GenBank/DDBJ whole genome shotgun (WGS) entry which is preliminary data.</text>
</comment>
<dbReference type="GO" id="GO:0005886">
    <property type="term" value="C:plasma membrane"/>
    <property type="evidence" value="ECO:0007669"/>
    <property type="project" value="UniProtKB-SubCell"/>
</dbReference>
<dbReference type="Pfam" id="PF09594">
    <property type="entry name" value="GT87"/>
    <property type="match status" value="1"/>
</dbReference>
<feature type="transmembrane region" description="Helical" evidence="8">
    <location>
        <begin position="393"/>
        <end position="413"/>
    </location>
</feature>
<feature type="transmembrane region" description="Helical" evidence="8">
    <location>
        <begin position="330"/>
        <end position="356"/>
    </location>
</feature>
<evidence type="ECO:0000256" key="4">
    <source>
        <dbReference type="ARBA" id="ARBA00022692"/>
    </source>
</evidence>
<comment type="subcellular location">
    <subcellularLocation>
        <location evidence="1">Cell membrane</location>
        <topology evidence="1">Multi-pass membrane protein</topology>
    </subcellularLocation>
</comment>
<evidence type="ECO:0000256" key="5">
    <source>
        <dbReference type="ARBA" id="ARBA00022989"/>
    </source>
</evidence>
<keyword evidence="4 8" id="KW-0812">Transmembrane</keyword>
<feature type="transmembrane region" description="Helical" evidence="8">
    <location>
        <begin position="193"/>
        <end position="212"/>
    </location>
</feature>
<dbReference type="AlphaFoldDB" id="A0AAE3WBX4"/>
<dbReference type="GO" id="GO:0016758">
    <property type="term" value="F:hexosyltransferase activity"/>
    <property type="evidence" value="ECO:0007669"/>
    <property type="project" value="InterPro"/>
</dbReference>
<feature type="transmembrane region" description="Helical" evidence="8">
    <location>
        <begin position="218"/>
        <end position="241"/>
    </location>
</feature>
<dbReference type="RefSeq" id="WP_306735380.1">
    <property type="nucleotide sequence ID" value="NZ_JANHAX010000002.1"/>
</dbReference>
<feature type="transmembrane region" description="Helical" evidence="8">
    <location>
        <begin position="114"/>
        <end position="133"/>
    </location>
</feature>
<feature type="transmembrane region" description="Helical" evidence="8">
    <location>
        <begin position="140"/>
        <end position="158"/>
    </location>
</feature>
<dbReference type="EMBL" id="JANHAX010000002">
    <property type="protein sequence ID" value="MDQ2090116.1"/>
    <property type="molecule type" value="Genomic_DNA"/>
</dbReference>
<name>A0AAE3WBX4_9RHOB</name>
<evidence type="ECO:0000256" key="2">
    <source>
        <dbReference type="ARBA" id="ARBA00022475"/>
    </source>
</evidence>
<organism evidence="9 10">
    <name type="scientific">Marimonas arenosa</name>
    <dbReference type="NCBI Taxonomy" id="1795305"/>
    <lineage>
        <taxon>Bacteria</taxon>
        <taxon>Pseudomonadati</taxon>
        <taxon>Pseudomonadota</taxon>
        <taxon>Alphaproteobacteria</taxon>
        <taxon>Rhodobacterales</taxon>
        <taxon>Paracoccaceae</taxon>
        <taxon>Marimonas</taxon>
    </lineage>
</organism>
<evidence type="ECO:0000256" key="1">
    <source>
        <dbReference type="ARBA" id="ARBA00004651"/>
    </source>
</evidence>
<keyword evidence="10" id="KW-1185">Reference proteome</keyword>
<evidence type="ECO:0000313" key="9">
    <source>
        <dbReference type="EMBL" id="MDQ2090116.1"/>
    </source>
</evidence>
<protein>
    <submittedName>
        <fullName evidence="9">DUF2029 domain-containing protein</fullName>
    </submittedName>
</protein>
<dbReference type="InterPro" id="IPR018584">
    <property type="entry name" value="GT87"/>
</dbReference>
<keyword evidence="2" id="KW-1003">Cell membrane</keyword>
<evidence type="ECO:0000256" key="6">
    <source>
        <dbReference type="ARBA" id="ARBA00023136"/>
    </source>
</evidence>